<reference evidence="2 3" key="1">
    <citation type="submission" date="2021-06" db="EMBL/GenBank/DDBJ databases">
        <authorList>
            <person name="Sun Q."/>
            <person name="Li D."/>
        </authorList>
    </citation>
    <scope>NUCLEOTIDE SEQUENCE [LARGE SCALE GENOMIC DNA]</scope>
    <source>
        <strain evidence="2 3">MSJ-5</strain>
    </source>
</reference>
<proteinExistence type="predicted"/>
<protein>
    <recommendedName>
        <fullName evidence="1">DUF6487 domain-containing protein</fullName>
    </recommendedName>
</protein>
<keyword evidence="3" id="KW-1185">Reference proteome</keyword>
<comment type="caution">
    <text evidence="2">The sequence shown here is derived from an EMBL/GenBank/DDBJ whole genome shotgun (WGS) entry which is preliminary data.</text>
</comment>
<dbReference type="InterPro" id="IPR045504">
    <property type="entry name" value="DUF6487"/>
</dbReference>
<evidence type="ECO:0000313" key="3">
    <source>
        <dbReference type="Proteomes" id="UP000779508"/>
    </source>
</evidence>
<dbReference type="Proteomes" id="UP000779508">
    <property type="component" value="Unassembled WGS sequence"/>
</dbReference>
<organism evidence="2 3">
    <name type="scientific">Alkaliphilus flagellatus</name>
    <dbReference type="NCBI Taxonomy" id="2841507"/>
    <lineage>
        <taxon>Bacteria</taxon>
        <taxon>Bacillati</taxon>
        <taxon>Bacillota</taxon>
        <taxon>Clostridia</taxon>
        <taxon>Peptostreptococcales</taxon>
        <taxon>Natronincolaceae</taxon>
        <taxon>Alkaliphilus</taxon>
    </lineage>
</organism>
<dbReference type="Pfam" id="PF20097">
    <property type="entry name" value="DUF6487"/>
    <property type="match status" value="1"/>
</dbReference>
<evidence type="ECO:0000313" key="2">
    <source>
        <dbReference type="EMBL" id="MBU5676839.1"/>
    </source>
</evidence>
<accession>A0ABS6G2Y9</accession>
<sequence length="76" mass="8880">MKCPCCDQEMESGYLQTGTRIAWTKKIHKVSLRPRKGEIMLENNVFKGVNFQAYICKQCKKVLLDYSDKDYEEGQI</sequence>
<feature type="domain" description="DUF6487" evidence="1">
    <location>
        <begin position="3"/>
        <end position="67"/>
    </location>
</feature>
<dbReference type="EMBL" id="JAHLQK010000004">
    <property type="protein sequence ID" value="MBU5676839.1"/>
    <property type="molecule type" value="Genomic_DNA"/>
</dbReference>
<gene>
    <name evidence="2" type="ORF">KQI88_10455</name>
</gene>
<evidence type="ECO:0000259" key="1">
    <source>
        <dbReference type="Pfam" id="PF20097"/>
    </source>
</evidence>
<dbReference type="RefSeq" id="WP_216417106.1">
    <property type="nucleotide sequence ID" value="NZ_JAHLQK010000004.1"/>
</dbReference>
<name>A0ABS6G2Y9_9FIRM</name>